<dbReference type="AlphaFoldDB" id="A0AAX6F1H3"/>
<reference evidence="2" key="1">
    <citation type="journal article" date="2023" name="GigaByte">
        <title>Genome assembly of the bearded iris, Iris pallida Lam.</title>
        <authorList>
            <person name="Bruccoleri R.E."/>
            <person name="Oakeley E.J."/>
            <person name="Faust A.M.E."/>
            <person name="Altorfer M."/>
            <person name="Dessus-Babus S."/>
            <person name="Burckhardt D."/>
            <person name="Oertli M."/>
            <person name="Naumann U."/>
            <person name="Petersen F."/>
            <person name="Wong J."/>
        </authorList>
    </citation>
    <scope>NUCLEOTIDE SEQUENCE</scope>
    <source>
        <strain evidence="2">GSM-AAB239-AS_SAM_17_03QT</strain>
    </source>
</reference>
<accession>A0AAX6F1H3</accession>
<feature type="compositionally biased region" description="Basic residues" evidence="1">
    <location>
        <begin position="10"/>
        <end position="28"/>
    </location>
</feature>
<gene>
    <name evidence="2" type="ORF">M6B38_157250</name>
</gene>
<feature type="compositionally biased region" description="Basic and acidic residues" evidence="1">
    <location>
        <begin position="93"/>
        <end position="109"/>
    </location>
</feature>
<protein>
    <submittedName>
        <fullName evidence="2">60S ribosomal protein L12</fullName>
    </submittedName>
</protein>
<organism evidence="2 3">
    <name type="scientific">Iris pallida</name>
    <name type="common">Sweet iris</name>
    <dbReference type="NCBI Taxonomy" id="29817"/>
    <lineage>
        <taxon>Eukaryota</taxon>
        <taxon>Viridiplantae</taxon>
        <taxon>Streptophyta</taxon>
        <taxon>Embryophyta</taxon>
        <taxon>Tracheophyta</taxon>
        <taxon>Spermatophyta</taxon>
        <taxon>Magnoliopsida</taxon>
        <taxon>Liliopsida</taxon>
        <taxon>Asparagales</taxon>
        <taxon>Iridaceae</taxon>
        <taxon>Iridoideae</taxon>
        <taxon>Irideae</taxon>
        <taxon>Iris</taxon>
    </lineage>
</organism>
<evidence type="ECO:0000256" key="1">
    <source>
        <dbReference type="SAM" id="MobiDB-lite"/>
    </source>
</evidence>
<reference evidence="2" key="2">
    <citation type="submission" date="2023-04" db="EMBL/GenBank/DDBJ databases">
        <authorList>
            <person name="Bruccoleri R.E."/>
            <person name="Oakeley E.J."/>
            <person name="Faust A.-M."/>
            <person name="Dessus-Babus S."/>
            <person name="Altorfer M."/>
            <person name="Burckhardt D."/>
            <person name="Oertli M."/>
            <person name="Naumann U."/>
            <person name="Petersen F."/>
            <person name="Wong J."/>
        </authorList>
    </citation>
    <scope>NUCLEOTIDE SEQUENCE</scope>
    <source>
        <strain evidence="2">GSM-AAB239-AS_SAM_17_03QT</strain>
        <tissue evidence="2">Leaf</tissue>
    </source>
</reference>
<feature type="region of interest" description="Disordered" evidence="1">
    <location>
        <begin position="1"/>
        <end position="109"/>
    </location>
</feature>
<dbReference type="GO" id="GO:0005840">
    <property type="term" value="C:ribosome"/>
    <property type="evidence" value="ECO:0007669"/>
    <property type="project" value="UniProtKB-KW"/>
</dbReference>
<feature type="compositionally biased region" description="Basic and acidic residues" evidence="1">
    <location>
        <begin position="29"/>
        <end position="54"/>
    </location>
</feature>
<keyword evidence="2" id="KW-0687">Ribonucleoprotein</keyword>
<evidence type="ECO:0000313" key="2">
    <source>
        <dbReference type="EMBL" id="KAJ6809999.1"/>
    </source>
</evidence>
<comment type="caution">
    <text evidence="2">The sequence shown here is derived from an EMBL/GenBank/DDBJ whole genome shotgun (WGS) entry which is preliminary data.</text>
</comment>
<sequence length="109" mass="12795">MPPKFDPSRPSRRRVHPRHRRRGRRRLLPRPEDRPPRPLPEEDRGGHRQGDRQGLEGPPRHRQAHRPEPPGQGLCRPLRLRARHQGPQGARARQKDGEEHQALGEHQPR</sequence>
<keyword evidence="3" id="KW-1185">Reference proteome</keyword>
<name>A0AAX6F1H3_IRIPA</name>
<keyword evidence="2" id="KW-0689">Ribosomal protein</keyword>
<dbReference type="Proteomes" id="UP001140949">
    <property type="component" value="Unassembled WGS sequence"/>
</dbReference>
<dbReference type="EMBL" id="JANAVB010032619">
    <property type="protein sequence ID" value="KAJ6809999.1"/>
    <property type="molecule type" value="Genomic_DNA"/>
</dbReference>
<proteinExistence type="predicted"/>
<evidence type="ECO:0000313" key="3">
    <source>
        <dbReference type="Proteomes" id="UP001140949"/>
    </source>
</evidence>